<dbReference type="InterPro" id="IPR000121">
    <property type="entry name" value="PEP_util_C"/>
</dbReference>
<gene>
    <name evidence="23" type="ORF">B0T46_05415</name>
</gene>
<dbReference type="PROSITE" id="PS51096">
    <property type="entry name" value="PTS_EIIA_TYPE_4"/>
    <property type="match status" value="1"/>
</dbReference>
<dbReference type="InterPro" id="IPR012844">
    <property type="entry name" value="DhaM_N"/>
</dbReference>
<evidence type="ECO:0000313" key="23">
    <source>
        <dbReference type="EMBL" id="ONM49835.1"/>
    </source>
</evidence>
<dbReference type="InterPro" id="IPR006318">
    <property type="entry name" value="PTS_EI-like"/>
</dbReference>
<evidence type="ECO:0000313" key="24">
    <source>
        <dbReference type="Proteomes" id="UP000188836"/>
    </source>
</evidence>
<keyword evidence="15" id="KW-0598">Phosphotransferase system</keyword>
<evidence type="ECO:0000256" key="20">
    <source>
        <dbReference type="SAM" id="MobiDB-lite"/>
    </source>
</evidence>
<keyword evidence="18" id="KW-0460">Magnesium</keyword>
<dbReference type="EMBL" id="MUMY01000003">
    <property type="protein sequence ID" value="ONM49835.1"/>
    <property type="molecule type" value="Genomic_DNA"/>
</dbReference>
<feature type="compositionally biased region" description="Low complexity" evidence="20">
    <location>
        <begin position="269"/>
        <end position="286"/>
    </location>
</feature>
<dbReference type="PANTHER" id="PTHR46244">
    <property type="entry name" value="PHOSPHOENOLPYRUVATE-PROTEIN PHOSPHOTRANSFERASE"/>
    <property type="match status" value="1"/>
</dbReference>
<evidence type="ECO:0000256" key="13">
    <source>
        <dbReference type="ARBA" id="ARBA00022597"/>
    </source>
</evidence>
<dbReference type="InterPro" id="IPR015813">
    <property type="entry name" value="Pyrv/PenolPyrv_kinase-like_dom"/>
</dbReference>
<dbReference type="SUPFAM" id="SSF47831">
    <property type="entry name" value="Enzyme I of the PEP:sugar phosphotransferase system HPr-binding (sub)domain"/>
    <property type="match status" value="1"/>
</dbReference>
<comment type="subunit">
    <text evidence="19">Homodimer. The dihydroxyacetone kinase complex is composed of a homodimer of DhaM, a homodimer of DhaK and the subunit DhaL.</text>
</comment>
<dbReference type="NCBIfam" id="TIGR01417">
    <property type="entry name" value="PTS_I_fam"/>
    <property type="match status" value="1"/>
</dbReference>
<evidence type="ECO:0000256" key="16">
    <source>
        <dbReference type="ARBA" id="ARBA00022723"/>
    </source>
</evidence>
<dbReference type="InterPro" id="IPR004701">
    <property type="entry name" value="PTS_EIIA_man-typ"/>
</dbReference>
<evidence type="ECO:0000256" key="18">
    <source>
        <dbReference type="ARBA" id="ARBA00022842"/>
    </source>
</evidence>
<feature type="domain" description="PTS EIIA type-4" evidence="21">
    <location>
        <begin position="1"/>
        <end position="140"/>
    </location>
</feature>
<dbReference type="CDD" id="cd00367">
    <property type="entry name" value="PTS-HPr_like"/>
    <property type="match status" value="1"/>
</dbReference>
<evidence type="ECO:0000256" key="17">
    <source>
        <dbReference type="ARBA" id="ARBA00022777"/>
    </source>
</evidence>
<sequence length="827" mass="85729">MIGIVVVSHSRPLAHAAVDLATQMLHGERVRIEIAAGLAEEPSGDDKALLGTDALAVADAIAAADTGEGVLVLMDLGSAILSAELALDLMPTAPEVKLCAAPLVEGLVAASVAAAGGATLTEAANEAENALLGKRAQLGLDAGTEPSAPADQHAADSARASFTVDNEHGLHARPASRIVAALRGLDCEVRLRNLANGAGPAAGRSLSRIAALGALTGHTIEATATGPDAEVALNRLVELAQRRFDEKIADAPTSSPRDTSTEPGLTERSAAGTTTASTAPLPASPGIGIGPAWQLELTEIALPDQPSGPPGAERHLLNGALARTKNRLRAHIGAAEDARLHQQPSPEPEVFQAHLLLLEDEELVADAHRRIDNGASAATAWASSLDTAADELEALSDPYLRARAADLRAVRDQVLAVLLGHDTEVVSRPGILLATDLTPAQASGLDPSIVTGIVLAHGSPTSHAAIITRAKGIPSVHAAGEEILRVPAGVIIALDGGTGELAVDPETDVLAKFKTRASEQRRQRLLAESTAGQVATMRDGLTVHVAANIGHVAEAAHAVRAGADLAGLVRTEFLFLGREHAPSVDEQEQVYREIAQSFEGRRIVLRTLDVGGDKPLPYLSQPQEHNPFLGLRGIRFALAFPQLLRDQLQAIVRVAADHPVSVMFPMVTVVDEVRAARALLADIAPPGIDIEVGIMVEVPAVATKAAVFAQLVDFFSIGTNDLAQYTLATERGNESVADLADPLDPGVLHLIDHVCRGAGDTRVAVCGEVAADPTAIPLLLGLGVTELSVTPPAVPLVKAAVRELDLRECRAAAARALSCESAAAVRG</sequence>
<evidence type="ECO:0000256" key="9">
    <source>
        <dbReference type="ARBA" id="ARBA00012232"/>
    </source>
</evidence>
<dbReference type="PANTHER" id="PTHR46244:SF6">
    <property type="entry name" value="PHOSPHOENOLPYRUVATE-PROTEIN PHOSPHOTRANSFERASE"/>
    <property type="match status" value="1"/>
</dbReference>
<keyword evidence="17" id="KW-0418">Kinase</keyword>
<dbReference type="Gene3D" id="3.40.50.510">
    <property type="entry name" value="Phosphotransferase system, mannose-type IIA component"/>
    <property type="match status" value="1"/>
</dbReference>
<dbReference type="NCBIfam" id="TIGR02364">
    <property type="entry name" value="dha_pts"/>
    <property type="match status" value="1"/>
</dbReference>
<evidence type="ECO:0000256" key="6">
    <source>
        <dbReference type="ARBA" id="ARBA00004496"/>
    </source>
</evidence>
<keyword evidence="11" id="KW-0813">Transport</keyword>
<dbReference type="Pfam" id="PF05524">
    <property type="entry name" value="PEP-utilisers_N"/>
    <property type="match status" value="1"/>
</dbReference>
<comment type="function">
    <text evidence="5">General (non sugar-specific) component of the phosphoenolpyruvate-dependent sugar phosphotransferase system (sugar PTS). This major carbohydrate active-transport system catalyzes the phosphorylation of incoming sugar substrates concomitantly with their translocation across the cell membrane. The phosphoryl group from phosphoenolpyruvate (PEP) is transferred to the phosphoryl carrier protein HPr by enzyme I. Phospho-HPr then transfers it to the PTS EIIA domain.</text>
</comment>
<dbReference type="PROSITE" id="PS51350">
    <property type="entry name" value="PTS_HPR_DOM"/>
    <property type="match status" value="1"/>
</dbReference>
<dbReference type="STRING" id="1538463.B0T36_23745"/>
<dbReference type="Gene3D" id="3.20.20.60">
    <property type="entry name" value="Phosphoenolpyruvate-binding domains"/>
    <property type="match status" value="1"/>
</dbReference>
<comment type="subcellular location">
    <subcellularLocation>
        <location evidence="6">Cytoplasm</location>
    </subcellularLocation>
</comment>
<dbReference type="SUPFAM" id="SSF52009">
    <property type="entry name" value="Phosphohistidine domain"/>
    <property type="match status" value="1"/>
</dbReference>
<reference evidence="23 24" key="1">
    <citation type="journal article" date="2016" name="Antonie Van Leeuwenhoek">
        <title>Nocardia donostiensis sp. nov., isolated from human respiratory specimens.</title>
        <authorList>
            <person name="Ercibengoa M."/>
            <person name="Bell M."/>
            <person name="Marimon J.M."/>
            <person name="Humrighouse B."/>
            <person name="Klenk H.P."/>
            <person name="Potter G."/>
            <person name="Perez-Trallero E."/>
        </authorList>
    </citation>
    <scope>NUCLEOTIDE SEQUENCE [LARGE SCALE GENOMIC DNA]</scope>
    <source>
        <strain evidence="23 24">X1655</strain>
    </source>
</reference>
<dbReference type="EC" id="2.7.1.121" evidence="8"/>
<dbReference type="GO" id="GO:0005737">
    <property type="term" value="C:cytoplasm"/>
    <property type="evidence" value="ECO:0007669"/>
    <property type="project" value="UniProtKB-SubCell"/>
</dbReference>
<dbReference type="Gene3D" id="1.10.274.10">
    <property type="entry name" value="PtsI, HPr-binding domain"/>
    <property type="match status" value="1"/>
</dbReference>
<accession>A0A1V2TJY7</accession>
<protein>
    <recommendedName>
        <fullName evidence="10">Phosphocarrier protein HPr</fullName>
        <ecNumber evidence="8">2.7.1.121</ecNumber>
        <ecNumber evidence="9">2.7.3.9</ecNumber>
    </recommendedName>
</protein>
<dbReference type="GO" id="GO:0047324">
    <property type="term" value="F:phosphoenolpyruvate-glycerone phosphotransferase activity"/>
    <property type="evidence" value="ECO:0007669"/>
    <property type="project" value="UniProtKB-EC"/>
</dbReference>
<dbReference type="InterPro" id="IPR000032">
    <property type="entry name" value="HPr-like"/>
</dbReference>
<evidence type="ECO:0000256" key="15">
    <source>
        <dbReference type="ARBA" id="ARBA00022683"/>
    </source>
</evidence>
<dbReference type="SUPFAM" id="SSF51621">
    <property type="entry name" value="Phosphoenolpyruvate/pyruvate domain"/>
    <property type="match status" value="1"/>
</dbReference>
<dbReference type="Proteomes" id="UP000188836">
    <property type="component" value="Unassembled WGS sequence"/>
</dbReference>
<keyword evidence="13" id="KW-0762">Sugar transport</keyword>
<evidence type="ECO:0000256" key="12">
    <source>
        <dbReference type="ARBA" id="ARBA00022490"/>
    </source>
</evidence>
<dbReference type="InterPro" id="IPR001020">
    <property type="entry name" value="PTS_HPr_His_P_site"/>
</dbReference>
<feature type="domain" description="HPr" evidence="22">
    <location>
        <begin position="157"/>
        <end position="247"/>
    </location>
</feature>
<evidence type="ECO:0000256" key="5">
    <source>
        <dbReference type="ARBA" id="ARBA00003681"/>
    </source>
</evidence>
<feature type="compositionally biased region" description="Polar residues" evidence="20">
    <location>
        <begin position="252"/>
        <end position="263"/>
    </location>
</feature>
<dbReference type="Pfam" id="PF02896">
    <property type="entry name" value="PEP-utilizers_C"/>
    <property type="match status" value="1"/>
</dbReference>
<evidence type="ECO:0000256" key="19">
    <source>
        <dbReference type="ARBA" id="ARBA00046577"/>
    </source>
</evidence>
<evidence type="ECO:0000259" key="22">
    <source>
        <dbReference type="PROSITE" id="PS51350"/>
    </source>
</evidence>
<dbReference type="EC" id="2.7.3.9" evidence="9"/>
<dbReference type="Pfam" id="PF00381">
    <property type="entry name" value="PTS-HPr"/>
    <property type="match status" value="1"/>
</dbReference>
<evidence type="ECO:0000256" key="3">
    <source>
        <dbReference type="ARBA" id="ARBA00001946"/>
    </source>
</evidence>
<dbReference type="InterPro" id="IPR008279">
    <property type="entry name" value="PEP-util_enz_mobile_dom"/>
</dbReference>
<keyword evidence="24" id="KW-1185">Reference proteome</keyword>
<evidence type="ECO:0000256" key="4">
    <source>
        <dbReference type="ARBA" id="ARBA00002788"/>
    </source>
</evidence>
<dbReference type="GO" id="GO:0009401">
    <property type="term" value="P:phosphoenolpyruvate-dependent sugar phosphotransferase system"/>
    <property type="evidence" value="ECO:0007669"/>
    <property type="project" value="UniProtKB-KW"/>
</dbReference>
<dbReference type="Pfam" id="PF00391">
    <property type="entry name" value="PEP-utilizers"/>
    <property type="match status" value="1"/>
</dbReference>
<evidence type="ECO:0000256" key="1">
    <source>
        <dbReference type="ARBA" id="ARBA00000683"/>
    </source>
</evidence>
<evidence type="ECO:0000256" key="11">
    <source>
        <dbReference type="ARBA" id="ARBA00022448"/>
    </source>
</evidence>
<dbReference type="Gene3D" id="3.50.30.10">
    <property type="entry name" value="Phosphohistidine domain"/>
    <property type="match status" value="1"/>
</dbReference>
<dbReference type="InterPro" id="IPR023151">
    <property type="entry name" value="PEP_util_CS"/>
</dbReference>
<keyword evidence="12" id="KW-0963">Cytoplasm</keyword>
<dbReference type="InterPro" id="IPR050499">
    <property type="entry name" value="PEP-utilizing_PTS_enzyme"/>
</dbReference>
<dbReference type="AlphaFoldDB" id="A0A1V2TJY7"/>
<keyword evidence="23" id="KW-0670">Pyruvate</keyword>
<comment type="caution">
    <text evidence="23">The sequence shown here is derived from an EMBL/GenBank/DDBJ whole genome shotgun (WGS) entry which is preliminary data.</text>
</comment>
<dbReference type="InterPro" id="IPR008731">
    <property type="entry name" value="PTS_EIN"/>
</dbReference>
<dbReference type="Pfam" id="PF03610">
    <property type="entry name" value="EIIA-man"/>
    <property type="match status" value="1"/>
</dbReference>
<dbReference type="PRINTS" id="PR01736">
    <property type="entry name" value="PHPHTRNFRASE"/>
</dbReference>
<comment type="similarity">
    <text evidence="7">Belongs to the PEP-utilizing enzyme family.</text>
</comment>
<evidence type="ECO:0000259" key="21">
    <source>
        <dbReference type="PROSITE" id="PS51096"/>
    </source>
</evidence>
<dbReference type="SUPFAM" id="SSF53062">
    <property type="entry name" value="PTS system fructose IIA component-like"/>
    <property type="match status" value="1"/>
</dbReference>
<dbReference type="InterPro" id="IPR040442">
    <property type="entry name" value="Pyrv_kinase-like_dom_sf"/>
</dbReference>
<dbReference type="PROSITE" id="PS00369">
    <property type="entry name" value="PTS_HPR_HIS"/>
    <property type="match status" value="1"/>
</dbReference>
<dbReference type="PROSITE" id="PS00742">
    <property type="entry name" value="PEP_ENZYMES_2"/>
    <property type="match status" value="1"/>
</dbReference>
<proteinExistence type="inferred from homology"/>
<dbReference type="InterPro" id="IPR036662">
    <property type="entry name" value="PTS_EIIA_man-typ_sf"/>
</dbReference>
<comment type="function">
    <text evidence="4">Component of the dihydroxyacetone kinase complex, which is responsible for the phosphoenolpyruvate (PEP)-dependent phosphorylation of dihydroxyacetone. DhaM serves as the phosphoryl donor. Is phosphorylated by phosphoenolpyruvate in an EI- and HPr-dependent reaction, and a phosphorelay system on histidine residues finally leads to phosphoryl transfer to DhaL and dihydroxyacetone.</text>
</comment>
<dbReference type="Gene3D" id="3.30.1340.10">
    <property type="entry name" value="HPr-like"/>
    <property type="match status" value="1"/>
</dbReference>
<evidence type="ECO:0000256" key="14">
    <source>
        <dbReference type="ARBA" id="ARBA00022679"/>
    </source>
</evidence>
<comment type="catalytic activity">
    <reaction evidence="2">
        <text>dihydroxyacetone + phosphoenolpyruvate = dihydroxyacetone phosphate + pyruvate</text>
        <dbReference type="Rhea" id="RHEA:18381"/>
        <dbReference type="ChEBI" id="CHEBI:15361"/>
        <dbReference type="ChEBI" id="CHEBI:16016"/>
        <dbReference type="ChEBI" id="CHEBI:57642"/>
        <dbReference type="ChEBI" id="CHEBI:58702"/>
        <dbReference type="EC" id="2.7.1.121"/>
    </reaction>
</comment>
<dbReference type="GO" id="GO:0016020">
    <property type="term" value="C:membrane"/>
    <property type="evidence" value="ECO:0007669"/>
    <property type="project" value="InterPro"/>
</dbReference>
<keyword evidence="14 23" id="KW-0808">Transferase</keyword>
<dbReference type="InterPro" id="IPR036637">
    <property type="entry name" value="Phosphohistidine_dom_sf"/>
</dbReference>
<name>A0A1V2TJY7_9NOCA</name>
<feature type="region of interest" description="Disordered" evidence="20">
    <location>
        <begin position="247"/>
        <end position="287"/>
    </location>
</feature>
<comment type="cofactor">
    <cofactor evidence="3">
        <name>Mg(2+)</name>
        <dbReference type="ChEBI" id="CHEBI:18420"/>
    </cofactor>
</comment>
<dbReference type="InterPro" id="IPR036618">
    <property type="entry name" value="PtsI_HPr-bd_sf"/>
</dbReference>
<dbReference type="GO" id="GO:0046872">
    <property type="term" value="F:metal ion binding"/>
    <property type="evidence" value="ECO:0007669"/>
    <property type="project" value="UniProtKB-KW"/>
</dbReference>
<evidence type="ECO:0000256" key="10">
    <source>
        <dbReference type="ARBA" id="ARBA00020422"/>
    </source>
</evidence>
<comment type="catalytic activity">
    <reaction evidence="1">
        <text>L-histidyl-[protein] + phosphoenolpyruvate = N(pros)-phospho-L-histidyl-[protein] + pyruvate</text>
        <dbReference type="Rhea" id="RHEA:23880"/>
        <dbReference type="Rhea" id="RHEA-COMP:9745"/>
        <dbReference type="Rhea" id="RHEA-COMP:9746"/>
        <dbReference type="ChEBI" id="CHEBI:15361"/>
        <dbReference type="ChEBI" id="CHEBI:29979"/>
        <dbReference type="ChEBI" id="CHEBI:58702"/>
        <dbReference type="ChEBI" id="CHEBI:64837"/>
        <dbReference type="EC" id="2.7.3.9"/>
    </reaction>
</comment>
<evidence type="ECO:0000256" key="8">
    <source>
        <dbReference type="ARBA" id="ARBA00012095"/>
    </source>
</evidence>
<dbReference type="InterPro" id="IPR035895">
    <property type="entry name" value="HPr-like_sf"/>
</dbReference>
<organism evidence="23 24">
    <name type="scientific">Nocardia donostiensis</name>
    <dbReference type="NCBI Taxonomy" id="1538463"/>
    <lineage>
        <taxon>Bacteria</taxon>
        <taxon>Bacillati</taxon>
        <taxon>Actinomycetota</taxon>
        <taxon>Actinomycetes</taxon>
        <taxon>Mycobacteriales</taxon>
        <taxon>Nocardiaceae</taxon>
        <taxon>Nocardia</taxon>
    </lineage>
</organism>
<keyword evidence="16" id="KW-0479">Metal-binding</keyword>
<dbReference type="RefSeq" id="WP_077115347.1">
    <property type="nucleotide sequence ID" value="NZ_MUKP01000006.1"/>
</dbReference>
<dbReference type="GO" id="GO:0008965">
    <property type="term" value="F:phosphoenolpyruvate-protein phosphotransferase activity"/>
    <property type="evidence" value="ECO:0007669"/>
    <property type="project" value="UniProtKB-EC"/>
</dbReference>
<dbReference type="SUPFAM" id="SSF55594">
    <property type="entry name" value="HPr-like"/>
    <property type="match status" value="1"/>
</dbReference>
<evidence type="ECO:0000256" key="7">
    <source>
        <dbReference type="ARBA" id="ARBA00007837"/>
    </source>
</evidence>
<evidence type="ECO:0000256" key="2">
    <source>
        <dbReference type="ARBA" id="ARBA00001113"/>
    </source>
</evidence>